<reference evidence="1" key="1">
    <citation type="submission" date="2014-09" db="EMBL/GenBank/DDBJ databases">
        <authorList>
            <person name="Magalhaes I.L.F."/>
            <person name="Oliveira U."/>
            <person name="Santos F.R."/>
            <person name="Vidigal T.H.D.A."/>
            <person name="Brescovit A.D."/>
            <person name="Santos A.J."/>
        </authorList>
    </citation>
    <scope>NUCLEOTIDE SEQUENCE</scope>
    <source>
        <tissue evidence="1">Shoot tissue taken approximately 20 cm above the soil surface</tissue>
    </source>
</reference>
<reference evidence="1" key="2">
    <citation type="journal article" date="2015" name="Data Brief">
        <title>Shoot transcriptome of the giant reed, Arundo donax.</title>
        <authorList>
            <person name="Barrero R.A."/>
            <person name="Guerrero F.D."/>
            <person name="Moolhuijzen P."/>
            <person name="Goolsby J.A."/>
            <person name="Tidwell J."/>
            <person name="Bellgard S.E."/>
            <person name="Bellgard M.I."/>
        </authorList>
    </citation>
    <scope>NUCLEOTIDE SEQUENCE</scope>
    <source>
        <tissue evidence="1">Shoot tissue taken approximately 20 cm above the soil surface</tissue>
    </source>
</reference>
<evidence type="ECO:0000313" key="1">
    <source>
        <dbReference type="EMBL" id="JAE17128.1"/>
    </source>
</evidence>
<accession>A0A0A9G8Z9</accession>
<dbReference type="EMBL" id="GBRH01180768">
    <property type="protein sequence ID" value="JAE17128.1"/>
    <property type="molecule type" value="Transcribed_RNA"/>
</dbReference>
<organism evidence="1">
    <name type="scientific">Arundo donax</name>
    <name type="common">Giant reed</name>
    <name type="synonym">Donax arundinaceus</name>
    <dbReference type="NCBI Taxonomy" id="35708"/>
    <lineage>
        <taxon>Eukaryota</taxon>
        <taxon>Viridiplantae</taxon>
        <taxon>Streptophyta</taxon>
        <taxon>Embryophyta</taxon>
        <taxon>Tracheophyta</taxon>
        <taxon>Spermatophyta</taxon>
        <taxon>Magnoliopsida</taxon>
        <taxon>Liliopsida</taxon>
        <taxon>Poales</taxon>
        <taxon>Poaceae</taxon>
        <taxon>PACMAD clade</taxon>
        <taxon>Arundinoideae</taxon>
        <taxon>Arundineae</taxon>
        <taxon>Arundo</taxon>
    </lineage>
</organism>
<sequence>MLLLFLSLSLALTIFQSQLLLGGTRRPVINNVLYVGYPCHFP</sequence>
<name>A0A0A9G8Z9_ARUDO</name>
<proteinExistence type="predicted"/>
<protein>
    <submittedName>
        <fullName evidence="1">Uncharacterized protein</fullName>
    </submittedName>
</protein>
<dbReference type="AlphaFoldDB" id="A0A0A9G8Z9"/>